<accession>A0A0A1VZM2</accession>
<proteinExistence type="predicted"/>
<organism evidence="1 2">
    <name type="scientific">Microcystis aeruginosa NIES-44</name>
    <dbReference type="NCBI Taxonomy" id="449439"/>
    <lineage>
        <taxon>Bacteria</taxon>
        <taxon>Bacillati</taxon>
        <taxon>Cyanobacteriota</taxon>
        <taxon>Cyanophyceae</taxon>
        <taxon>Oscillatoriophycideae</taxon>
        <taxon>Chroococcales</taxon>
        <taxon>Microcystaceae</taxon>
        <taxon>Microcystis</taxon>
    </lineage>
</organism>
<name>A0A0A1VZM2_MICAE</name>
<sequence>MFKEIAEALDRQDYQTAARLVNDFQTLENDNPWLKFYQARLSEIKGEIGLAGQEYRKMLQVSTNPQLIAQIRQGIARLEAIERVEVEQQQQQRQAALEKAKTNPSNREMGLLILEPVANEEKQPLAQKFAQIFKIDAYSARLQIPSRSWRLYRVGAMAELAIYVHDLQKEGIPCFCQPITAINRPRVYLARYFRAIQPEATLVYQSSHSDLTASITFDWSEVTAVVEGILPIFGECVDMDARRNQVRKISILDYAQIIDLHLKKQDLIIRICDHHYHFQAGITFSDHQQSRERQTTNRDNWNHFASYLKQQLAAVPLWSDFPAFAETTADFYELLPMVNPHLDLLRIEDTYWDTAFQLYSALIFLEKTPPTATL</sequence>
<dbReference type="Proteomes" id="UP000030321">
    <property type="component" value="Unassembled WGS sequence"/>
</dbReference>
<dbReference type="RefSeq" id="WP_045361190.1">
    <property type="nucleotide sequence ID" value="NZ_BBPA01000066.1"/>
</dbReference>
<evidence type="ECO:0000313" key="1">
    <source>
        <dbReference type="EMBL" id="GAL95004.1"/>
    </source>
</evidence>
<gene>
    <name evidence="1" type="ORF">N44_03859</name>
</gene>
<evidence type="ECO:0000313" key="2">
    <source>
        <dbReference type="Proteomes" id="UP000030321"/>
    </source>
</evidence>
<reference evidence="2" key="1">
    <citation type="journal article" date="2015" name="Genome">
        <title>Whole Genome Sequence of the Non-Microcystin-Producing Microcystis aeruginosa Strain NIES-44.</title>
        <authorList>
            <person name="Okano K."/>
            <person name="Miyata N."/>
            <person name="Ozaki Y."/>
        </authorList>
    </citation>
    <scope>NUCLEOTIDE SEQUENCE [LARGE SCALE GENOMIC DNA]</scope>
    <source>
        <strain evidence="2">NIES-44</strain>
    </source>
</reference>
<dbReference type="EMBL" id="BBPA01000066">
    <property type="protein sequence ID" value="GAL95004.1"/>
    <property type="molecule type" value="Genomic_DNA"/>
</dbReference>
<dbReference type="AlphaFoldDB" id="A0A0A1VZM2"/>
<protein>
    <submittedName>
        <fullName evidence="1">Slr0723 protein</fullName>
    </submittedName>
</protein>
<comment type="caution">
    <text evidence="1">The sequence shown here is derived from an EMBL/GenBank/DDBJ whole genome shotgun (WGS) entry which is preliminary data.</text>
</comment>